<protein>
    <recommendedName>
        <fullName evidence="3">SusD-like starch-binding protein associating with outer membrane</fullName>
    </recommendedName>
</protein>
<dbReference type="InterPro" id="IPR041662">
    <property type="entry name" value="SusD-like_2"/>
</dbReference>
<proteinExistence type="predicted"/>
<evidence type="ECO:0000313" key="1">
    <source>
        <dbReference type="EMBL" id="MBB4807413.1"/>
    </source>
</evidence>
<name>A0A840KIU1_9FLAO</name>
<dbReference type="Pfam" id="PF12771">
    <property type="entry name" value="SusD-like_2"/>
    <property type="match status" value="1"/>
</dbReference>
<evidence type="ECO:0008006" key="3">
    <source>
        <dbReference type="Google" id="ProtNLM"/>
    </source>
</evidence>
<dbReference type="Gene3D" id="1.25.40.390">
    <property type="match status" value="1"/>
</dbReference>
<dbReference type="Proteomes" id="UP000592180">
    <property type="component" value="Unassembled WGS sequence"/>
</dbReference>
<reference evidence="1 2" key="1">
    <citation type="submission" date="2020-08" db="EMBL/GenBank/DDBJ databases">
        <title>Functional genomics of gut bacteria from endangered species of beetles.</title>
        <authorList>
            <person name="Carlos-Shanley C."/>
        </authorList>
    </citation>
    <scope>NUCLEOTIDE SEQUENCE [LARGE SCALE GENOMIC DNA]</scope>
    <source>
        <strain evidence="1 2">S00151</strain>
    </source>
</reference>
<dbReference type="EMBL" id="JACHLE010000004">
    <property type="protein sequence ID" value="MBB4807413.1"/>
    <property type="molecule type" value="Genomic_DNA"/>
</dbReference>
<comment type="caution">
    <text evidence="1">The sequence shown here is derived from an EMBL/GenBank/DDBJ whole genome shotgun (WGS) entry which is preliminary data.</text>
</comment>
<keyword evidence="2" id="KW-1185">Reference proteome</keyword>
<evidence type="ECO:0000313" key="2">
    <source>
        <dbReference type="Proteomes" id="UP000592180"/>
    </source>
</evidence>
<dbReference type="RefSeq" id="WP_184190309.1">
    <property type="nucleotide sequence ID" value="NZ_JACHLE010000004.1"/>
</dbReference>
<sequence>MKKTKKILLSSLVLLSIWSCNDQLDINRDPDLLAPEQIPLNSEFTGATTGVATISGSSYALIGGFWAQYFTQSATANQYKDLDDYSLSSTAQIITTTGPGSNGAWDSMYDAILDLRNVKKNALAQQNWNYYLMATVMEAYAFQVLTDSFGAVPFTEATNPEFPSPKYDSPEIIYDGLVANLKDALSKDLSSSSTTVIPGADDLVFSPLVYPTLNQRMEKWTEFANTMLLKLYLRQTNSRPSVAQTGIQQLLSSGAQFLQADAAITQYIDEANRSNPLYETDRRQLNVGTNLRASTTLYSFLQNNSDPRFAKFYNAGSSQNQGDFENAANAGAAVVKLQATDPVFFISKAESYFLQAEAAVRYNGGANAKTLYENGVNASFAQWGVSPGALLTGAYAYPNGTLDNNLKAIITQKWISFFPGKGYEGFFEQKRTKIPAISPVPQSNIAYVPGQFSYSVNGTTGGKFPKRIIYPITEIQSNANFPGLKPITDALWYDAN</sequence>
<accession>A0A840KIU1</accession>
<dbReference type="InterPro" id="IPR011990">
    <property type="entry name" value="TPR-like_helical_dom_sf"/>
</dbReference>
<gene>
    <name evidence="1" type="ORF">HNP38_002719</name>
</gene>
<dbReference type="SUPFAM" id="SSF48452">
    <property type="entry name" value="TPR-like"/>
    <property type="match status" value="1"/>
</dbReference>
<organism evidence="1 2">
    <name type="scientific">Chryseobacterium defluvii</name>
    <dbReference type="NCBI Taxonomy" id="160396"/>
    <lineage>
        <taxon>Bacteria</taxon>
        <taxon>Pseudomonadati</taxon>
        <taxon>Bacteroidota</taxon>
        <taxon>Flavobacteriia</taxon>
        <taxon>Flavobacteriales</taxon>
        <taxon>Weeksellaceae</taxon>
        <taxon>Chryseobacterium group</taxon>
        <taxon>Chryseobacterium</taxon>
    </lineage>
</organism>
<dbReference type="AlphaFoldDB" id="A0A840KIU1"/>